<comment type="caution">
    <text evidence="1">The sequence shown here is derived from an EMBL/GenBank/DDBJ whole genome shotgun (WGS) entry which is preliminary data.</text>
</comment>
<accession>A0ACC1QYX1</accession>
<keyword evidence="2" id="KW-1185">Reference proteome</keyword>
<evidence type="ECO:0000313" key="1">
    <source>
        <dbReference type="EMBL" id="KAJ3495482.1"/>
    </source>
</evidence>
<gene>
    <name evidence="1" type="ORF">NLG97_g3363</name>
</gene>
<dbReference type="Proteomes" id="UP001148737">
    <property type="component" value="Unassembled WGS sequence"/>
</dbReference>
<proteinExistence type="predicted"/>
<reference evidence="1" key="1">
    <citation type="submission" date="2022-07" db="EMBL/GenBank/DDBJ databases">
        <title>Genome Sequence of Lecanicillium saksenae.</title>
        <authorList>
            <person name="Buettner E."/>
        </authorList>
    </citation>
    <scope>NUCLEOTIDE SEQUENCE</scope>
    <source>
        <strain evidence="1">VT-O1</strain>
    </source>
</reference>
<evidence type="ECO:0000313" key="2">
    <source>
        <dbReference type="Proteomes" id="UP001148737"/>
    </source>
</evidence>
<sequence>MDALYKTARLSGRRTIRLLRLARIADTNDTTIEAHIEIASLDDSNLRFAALSYVWGPYAPTPHIILCDGHALQITANCWSALRHLRNNVQDLPLIWVDAICINQKDINERSRQVELMGAIYSQATIVYIWLGESTEDSHHEIAALKSAGFQHMFEPLNDIDYKIPTGKEGRGIARSLAWQLFKAHARLFVRQFSSHYSERRRSYENRWFDRSSTDTLFSTPWFTRVWTLQEILLAKQPVFVCGDDILHWRSLTHSLTYIQLMGLNFPVTASMDACYRWLTIVKLRQKFHRTNMDDHNSTDEGDATTSQLPSLQAYTQFINQALFCYERWKRLQKFGAWLVLLMILSPNCGKKSVPIVAGSLVVVGVFVYFFGTWSFANSNRLSDLDGTEAAIFELYSRNATDAKDMSYGIYSALTKLGVCLPPADYTRSLGDIYKELFIRIITWSRSLNTLLLCNSAQCTPGCESSWLPNWAVPVANQWLDPQFLSTKGKLSSFKTSNFCFVDGRGISDQHRPLGSISWRSEDFRVSDVEDLDEISQIAKICFNSDAAIRGGNCPSGARVDDTISYIAGVNMPLIQRPPSDGRFQLIGFADTGLQLVDFIINKDGKMKGYRNDKVLKGDVHDTILIYWLQGDFLNGPSANTGANWRSVGNTSKKERPESNIVATQNSVPSKIGAKFYFTSGAERKHAYKFLTVLSFATTTMAVFINTPCGNHYGQEVCADGGAGNQRAYVAVCNDQHVWAVRQACGNRFCCKDKSGGGGYCAC</sequence>
<protein>
    <submittedName>
        <fullName evidence="1">Uncharacterized protein</fullName>
    </submittedName>
</protein>
<name>A0ACC1QYX1_9HYPO</name>
<organism evidence="1 2">
    <name type="scientific">Lecanicillium saksenae</name>
    <dbReference type="NCBI Taxonomy" id="468837"/>
    <lineage>
        <taxon>Eukaryota</taxon>
        <taxon>Fungi</taxon>
        <taxon>Dikarya</taxon>
        <taxon>Ascomycota</taxon>
        <taxon>Pezizomycotina</taxon>
        <taxon>Sordariomycetes</taxon>
        <taxon>Hypocreomycetidae</taxon>
        <taxon>Hypocreales</taxon>
        <taxon>Cordycipitaceae</taxon>
        <taxon>Lecanicillium</taxon>
    </lineage>
</organism>
<dbReference type="EMBL" id="JANAKD010000275">
    <property type="protein sequence ID" value="KAJ3495482.1"/>
    <property type="molecule type" value="Genomic_DNA"/>
</dbReference>